<reference evidence="4 5" key="1">
    <citation type="submission" date="2018-11" db="EMBL/GenBank/DDBJ databases">
        <title>Sequencing the genomes of 1000 actinobacteria strains.</title>
        <authorList>
            <person name="Klenk H.-P."/>
        </authorList>
    </citation>
    <scope>NUCLEOTIDE SEQUENCE [LARGE SCALE GENOMIC DNA]</scope>
    <source>
        <strain evidence="4 5">DSM 44254</strain>
    </source>
</reference>
<dbReference type="AlphaFoldDB" id="A0A3N1DCF7"/>
<evidence type="ECO:0000256" key="1">
    <source>
        <dbReference type="SAM" id="MobiDB-lite"/>
    </source>
</evidence>
<dbReference type="Proteomes" id="UP000272400">
    <property type="component" value="Unassembled WGS sequence"/>
</dbReference>
<evidence type="ECO:0000259" key="2">
    <source>
        <dbReference type="Pfam" id="PF02470"/>
    </source>
</evidence>
<dbReference type="GO" id="GO:0005576">
    <property type="term" value="C:extracellular region"/>
    <property type="evidence" value="ECO:0007669"/>
    <property type="project" value="TreeGrafter"/>
</dbReference>
<feature type="compositionally biased region" description="Basic and acidic residues" evidence="1">
    <location>
        <begin position="382"/>
        <end position="400"/>
    </location>
</feature>
<dbReference type="EMBL" id="RJKE01000001">
    <property type="protein sequence ID" value="ROO91190.1"/>
    <property type="molecule type" value="Genomic_DNA"/>
</dbReference>
<dbReference type="InterPro" id="IPR003399">
    <property type="entry name" value="Mce/MlaD"/>
</dbReference>
<evidence type="ECO:0000313" key="4">
    <source>
        <dbReference type="EMBL" id="ROO91190.1"/>
    </source>
</evidence>
<dbReference type="InterPro" id="IPR052336">
    <property type="entry name" value="MlaD_Phospholipid_Transporter"/>
</dbReference>
<evidence type="ECO:0000259" key="3">
    <source>
        <dbReference type="Pfam" id="PF11887"/>
    </source>
</evidence>
<evidence type="ECO:0000313" key="5">
    <source>
        <dbReference type="Proteomes" id="UP000272400"/>
    </source>
</evidence>
<name>A0A3N1DCF7_9ACTN</name>
<dbReference type="PANTHER" id="PTHR33371:SF4">
    <property type="entry name" value="INTERMEMBRANE PHOSPHOLIPID TRANSPORT SYSTEM BINDING PROTEIN MLAD"/>
    <property type="match status" value="1"/>
</dbReference>
<feature type="region of interest" description="Disordered" evidence="1">
    <location>
        <begin position="366"/>
        <end position="422"/>
    </location>
</feature>
<keyword evidence="5" id="KW-1185">Reference proteome</keyword>
<accession>A0A3N1DCF7</accession>
<dbReference type="Pfam" id="PF02470">
    <property type="entry name" value="MlaD"/>
    <property type="match status" value="1"/>
</dbReference>
<gene>
    <name evidence="4" type="ORF">EDD29_8940</name>
</gene>
<feature type="domain" description="Mce/MlaD" evidence="2">
    <location>
        <begin position="31"/>
        <end position="104"/>
    </location>
</feature>
<dbReference type="RefSeq" id="WP_170201815.1">
    <property type="nucleotide sequence ID" value="NZ_RJKE01000001.1"/>
</dbReference>
<organism evidence="4 5">
    <name type="scientific">Actinocorallia herbida</name>
    <dbReference type="NCBI Taxonomy" id="58109"/>
    <lineage>
        <taxon>Bacteria</taxon>
        <taxon>Bacillati</taxon>
        <taxon>Actinomycetota</taxon>
        <taxon>Actinomycetes</taxon>
        <taxon>Streptosporangiales</taxon>
        <taxon>Thermomonosporaceae</taxon>
        <taxon>Actinocorallia</taxon>
    </lineage>
</organism>
<sequence>MRTFFKALAPLVVVALAVTAVVLFWPGEPRNRVTAYFANAVGLYAGADVRILGIPVGEVESVTPAGTSVKVVLNYASKYKVPANGKAVVVSQSLVSDRFVQLTPVYKSGPAMADGGTYPLGQTDVPVEVDQVAASLNELSLALGPDGANADGSLSRLLEVTANNLDGTGADLRDTFDDSAKVLSTLSENREDITATIQNLEGVTSALAENDDAVRRFTQNLSDVSVQLNGEKEELSQALKILAPTLDNVTKFVKDNREALSDDVHDLAEVTAILVERQDELGEFLETAPIGISNMTRAYDPISGTLHTRTNFRMLKNPADWICSLAYSLGTPADECLDTLAPISGGLPIDLSLDISWITAMTTTYNPEPLPPDAYGPNGKPGKSDSGKQGKDGKGKDGKGLDNGVSTSTDPTLGGLLLGGSN</sequence>
<dbReference type="Pfam" id="PF11887">
    <property type="entry name" value="Mce4_CUP1"/>
    <property type="match status" value="1"/>
</dbReference>
<dbReference type="InterPro" id="IPR024516">
    <property type="entry name" value="Mce_C"/>
</dbReference>
<dbReference type="PANTHER" id="PTHR33371">
    <property type="entry name" value="INTERMEMBRANE PHOSPHOLIPID TRANSPORT SYSTEM BINDING PROTEIN MLAD-RELATED"/>
    <property type="match status" value="1"/>
</dbReference>
<proteinExistence type="predicted"/>
<comment type="caution">
    <text evidence="4">The sequence shown here is derived from an EMBL/GenBank/DDBJ whole genome shotgun (WGS) entry which is preliminary data.</text>
</comment>
<dbReference type="InterPro" id="IPR005693">
    <property type="entry name" value="Mce"/>
</dbReference>
<dbReference type="NCBIfam" id="TIGR00996">
    <property type="entry name" value="Mtu_fam_mce"/>
    <property type="match status" value="1"/>
</dbReference>
<feature type="domain" description="Mammalian cell entry C-terminal" evidence="3">
    <location>
        <begin position="111"/>
        <end position="288"/>
    </location>
</feature>
<protein>
    <submittedName>
        <fullName evidence="4">Phospholipid/cholesterol/gamma-HCH transport system substrate-binding protein</fullName>
    </submittedName>
</protein>